<evidence type="ECO:0000313" key="2">
    <source>
        <dbReference type="EMBL" id="GAP85594.1"/>
    </source>
</evidence>
<dbReference type="AlphaFoldDB" id="A0A1W2TCA8"/>
<feature type="transmembrane region" description="Helical" evidence="1">
    <location>
        <begin position="142"/>
        <end position="164"/>
    </location>
</feature>
<evidence type="ECO:0000256" key="1">
    <source>
        <dbReference type="SAM" id="Phobius"/>
    </source>
</evidence>
<keyword evidence="1" id="KW-1133">Transmembrane helix</keyword>
<name>A0A1W2TCA8_ROSNE</name>
<feature type="transmembrane region" description="Helical" evidence="1">
    <location>
        <begin position="215"/>
        <end position="235"/>
    </location>
</feature>
<proteinExistence type="predicted"/>
<gene>
    <name evidence="2" type="ORF">SAMD00023353_1301440</name>
</gene>
<dbReference type="STRING" id="77044.A0A1W2TCA8"/>
<keyword evidence="1" id="KW-0812">Transmembrane</keyword>
<dbReference type="Proteomes" id="UP000054516">
    <property type="component" value="Unassembled WGS sequence"/>
</dbReference>
<reference evidence="2" key="1">
    <citation type="submission" date="2016-03" db="EMBL/GenBank/DDBJ databases">
        <title>Draft genome sequence of Rosellinia necatrix.</title>
        <authorList>
            <person name="Kanematsu S."/>
        </authorList>
    </citation>
    <scope>NUCLEOTIDE SEQUENCE [LARGE SCALE GENOMIC DNA]</scope>
    <source>
        <strain evidence="2">W97</strain>
    </source>
</reference>
<protein>
    <submittedName>
        <fullName evidence="2">Putative membrane protein</fullName>
    </submittedName>
</protein>
<feature type="transmembrane region" description="Helical" evidence="1">
    <location>
        <begin position="77"/>
        <end position="105"/>
    </location>
</feature>
<evidence type="ECO:0000313" key="3">
    <source>
        <dbReference type="Proteomes" id="UP000054516"/>
    </source>
</evidence>
<organism evidence="2">
    <name type="scientific">Rosellinia necatrix</name>
    <name type="common">White root-rot fungus</name>
    <dbReference type="NCBI Taxonomy" id="77044"/>
    <lineage>
        <taxon>Eukaryota</taxon>
        <taxon>Fungi</taxon>
        <taxon>Dikarya</taxon>
        <taxon>Ascomycota</taxon>
        <taxon>Pezizomycotina</taxon>
        <taxon>Sordariomycetes</taxon>
        <taxon>Xylariomycetidae</taxon>
        <taxon>Xylariales</taxon>
        <taxon>Xylariaceae</taxon>
        <taxon>Rosellinia</taxon>
    </lineage>
</organism>
<keyword evidence="3" id="KW-1185">Reference proteome</keyword>
<dbReference type="EMBL" id="DF977458">
    <property type="protein sequence ID" value="GAP85594.1"/>
    <property type="molecule type" value="Genomic_DNA"/>
</dbReference>
<feature type="transmembrane region" description="Helical" evidence="1">
    <location>
        <begin position="184"/>
        <end position="203"/>
    </location>
</feature>
<accession>A0A1W2TCA8</accession>
<dbReference type="OrthoDB" id="4739730at2759"/>
<sequence>MSRRFVSLEPSRNETTFGERSFLPRHSTARKQANMAANVGAYLERFFPAGNQYDELDGTDPAAAQERWLKKYYFARVAFSAVWVAAAFTVGSAYYVAGAVLLVVYPLWDAVANLVDAQRSGGLARNQTQAINLLVSLATTGLAVLAVMISMHWVFGVYGAWAILSGLMQLGSAVRRWRTAGAQWAQILSGAQSSLAGGFFIFQATQDAEPSIDGIAGYAAFGAFYFLVSALWLTVKGLRAQKPNDQF</sequence>
<keyword evidence="1" id="KW-0472">Membrane</keyword>